<dbReference type="GO" id="GO:0016020">
    <property type="term" value="C:membrane"/>
    <property type="evidence" value="ECO:0007669"/>
    <property type="project" value="UniProtKB-SubCell"/>
</dbReference>
<gene>
    <name evidence="8" type="ORF">E6H00_05795</name>
</gene>
<dbReference type="EC" id="1.6.5.-" evidence="8"/>
<reference evidence="8 9" key="1">
    <citation type="journal article" date="2019" name="Nat. Microbiol.">
        <title>Mediterranean grassland soil C-N compound turnover is dependent on rainfall and depth, and is mediated by genomically divergent microorganisms.</title>
        <authorList>
            <person name="Diamond S."/>
            <person name="Andeer P.F."/>
            <person name="Li Z."/>
            <person name="Crits-Christoph A."/>
            <person name="Burstein D."/>
            <person name="Anantharaman K."/>
            <person name="Lane K.R."/>
            <person name="Thomas B.C."/>
            <person name="Pan C."/>
            <person name="Northen T.R."/>
            <person name="Banfield J.F."/>
        </authorList>
    </citation>
    <scope>NUCLEOTIDE SEQUENCE [LARGE SCALE GENOMIC DNA]</scope>
    <source>
        <strain evidence="8">NP_3</strain>
    </source>
</reference>
<feature type="transmembrane region" description="Helical" evidence="6">
    <location>
        <begin position="341"/>
        <end position="360"/>
    </location>
</feature>
<dbReference type="Gene3D" id="1.20.5.2700">
    <property type="match status" value="1"/>
</dbReference>
<organism evidence="8 9">
    <name type="scientific">Candidatus Segetimicrobium genomatis</name>
    <dbReference type="NCBI Taxonomy" id="2569760"/>
    <lineage>
        <taxon>Bacteria</taxon>
        <taxon>Bacillati</taxon>
        <taxon>Candidatus Sysuimicrobiota</taxon>
        <taxon>Candidatus Sysuimicrobiia</taxon>
        <taxon>Candidatus Sysuimicrobiales</taxon>
        <taxon>Candidatus Segetimicrobiaceae</taxon>
        <taxon>Candidatus Segetimicrobium</taxon>
    </lineage>
</organism>
<evidence type="ECO:0000256" key="3">
    <source>
        <dbReference type="ARBA" id="ARBA00022989"/>
    </source>
</evidence>
<evidence type="ECO:0000259" key="7">
    <source>
        <dbReference type="Pfam" id="PF00361"/>
    </source>
</evidence>
<dbReference type="AlphaFoldDB" id="A0A537K4M8"/>
<feature type="transmembrane region" description="Helical" evidence="6">
    <location>
        <begin position="42"/>
        <end position="62"/>
    </location>
</feature>
<evidence type="ECO:0000256" key="1">
    <source>
        <dbReference type="ARBA" id="ARBA00004127"/>
    </source>
</evidence>
<dbReference type="InterPro" id="IPR018393">
    <property type="entry name" value="NADHpl_OxRdtase_5_subgr"/>
</dbReference>
<dbReference type="EMBL" id="VBAK01000107">
    <property type="protein sequence ID" value="TMI90733.1"/>
    <property type="molecule type" value="Genomic_DNA"/>
</dbReference>
<evidence type="ECO:0000313" key="8">
    <source>
        <dbReference type="EMBL" id="TMI90733.1"/>
    </source>
</evidence>
<keyword evidence="4 6" id="KW-0472">Membrane</keyword>
<dbReference type="GO" id="GO:0042773">
    <property type="term" value="P:ATP synthesis coupled electron transport"/>
    <property type="evidence" value="ECO:0007669"/>
    <property type="project" value="InterPro"/>
</dbReference>
<dbReference type="InterPro" id="IPR001750">
    <property type="entry name" value="ND/Mrp_TM"/>
</dbReference>
<dbReference type="Proteomes" id="UP000318509">
    <property type="component" value="Unassembled WGS sequence"/>
</dbReference>
<keyword evidence="2 5" id="KW-0812">Transmembrane</keyword>
<feature type="transmembrane region" description="Helical" evidence="6">
    <location>
        <begin position="438"/>
        <end position="455"/>
    </location>
</feature>
<evidence type="ECO:0000256" key="5">
    <source>
        <dbReference type="RuleBase" id="RU000320"/>
    </source>
</evidence>
<dbReference type="PRINTS" id="PR01435">
    <property type="entry name" value="NPOXDRDTASE5"/>
</dbReference>
<dbReference type="GO" id="GO:0012505">
    <property type="term" value="C:endomembrane system"/>
    <property type="evidence" value="ECO:0007669"/>
    <property type="project" value="UniProtKB-SubCell"/>
</dbReference>
<feature type="transmembrane region" description="Helical" evidence="6">
    <location>
        <begin position="290"/>
        <end position="309"/>
    </location>
</feature>
<dbReference type="PANTHER" id="PTHR42829">
    <property type="entry name" value="NADH-UBIQUINONE OXIDOREDUCTASE CHAIN 5"/>
    <property type="match status" value="1"/>
</dbReference>
<keyword evidence="8" id="KW-0560">Oxidoreductase</keyword>
<feature type="transmembrane region" description="Helical" evidence="6">
    <location>
        <begin position="13"/>
        <end position="33"/>
    </location>
</feature>
<accession>A0A537K4M8</accession>
<dbReference type="InterPro" id="IPR003945">
    <property type="entry name" value="NU5C-like"/>
</dbReference>
<name>A0A537K4M8_9BACT</name>
<evidence type="ECO:0000256" key="4">
    <source>
        <dbReference type="ARBA" id="ARBA00023136"/>
    </source>
</evidence>
<feature type="non-terminal residue" evidence="8">
    <location>
        <position position="1"/>
    </location>
</feature>
<feature type="transmembrane region" description="Helical" evidence="6">
    <location>
        <begin position="113"/>
        <end position="134"/>
    </location>
</feature>
<dbReference type="PRINTS" id="PR01434">
    <property type="entry name" value="NADHDHGNASE5"/>
</dbReference>
<dbReference type="GO" id="GO:0003954">
    <property type="term" value="F:NADH dehydrogenase activity"/>
    <property type="evidence" value="ECO:0007669"/>
    <property type="project" value="TreeGrafter"/>
</dbReference>
<sequence length="456" mass="46894">GVKAFLVTRLGDVGMLLGIFVAFGVFGTTDFGVMTRDAGARLALGGGAATALALLLFAGAAGKSAQLPLHVWLPDAMEGPTPVSALIHAATMVTAGVYMIVRLHAVFLRAPAAMDLIAAVGAVTAIFAAAAALVEPDLKRVLAYSTISQLGYMFLAVGVGAFSAGIFHLTSHAFFKALLFLAAGAVMHALGGETDMRRMGGLARRLPRTTAAFAIGALALAGIPPLSGFFSKDLILSEAFRAQAWWWAVGVAAAGLTAVYILRAFALTFLGADLRGAEGAAHDPPPSMAAPMWILAGLTVAGGGLGWSFTHPGILERFLLTVLRGGAAAPARAGGAGEGTLVAASVLVAVAGIVVGWLVYVRRSLRGGVPALARLLSRRFYIEDAYAVAVIGPVRALARAAAVADLTVIDAAVMGLARAVGRSGQALRGLETGYLRHYAAFVLIGVLLILVYWVSR</sequence>
<keyword evidence="3 6" id="KW-1133">Transmembrane helix</keyword>
<dbReference type="PANTHER" id="PTHR42829:SF2">
    <property type="entry name" value="NADH-UBIQUINONE OXIDOREDUCTASE CHAIN 5"/>
    <property type="match status" value="1"/>
</dbReference>
<dbReference type="GO" id="GO:0015990">
    <property type="term" value="P:electron transport coupled proton transport"/>
    <property type="evidence" value="ECO:0007669"/>
    <property type="project" value="TreeGrafter"/>
</dbReference>
<dbReference type="Pfam" id="PF00361">
    <property type="entry name" value="Proton_antipo_M"/>
    <property type="match status" value="1"/>
</dbReference>
<feature type="domain" description="NADH:quinone oxidoreductase/Mrp antiporter transmembrane" evidence="7">
    <location>
        <begin position="1"/>
        <end position="256"/>
    </location>
</feature>
<feature type="transmembrane region" description="Helical" evidence="6">
    <location>
        <begin position="211"/>
        <end position="232"/>
    </location>
</feature>
<comment type="caution">
    <text evidence="8">The sequence shown here is derived from an EMBL/GenBank/DDBJ whole genome shotgun (WGS) entry which is preliminary data.</text>
</comment>
<dbReference type="GO" id="GO:0008137">
    <property type="term" value="F:NADH dehydrogenase (ubiquinone) activity"/>
    <property type="evidence" value="ECO:0007669"/>
    <property type="project" value="InterPro"/>
</dbReference>
<feature type="transmembrane region" description="Helical" evidence="6">
    <location>
        <begin position="244"/>
        <end position="270"/>
    </location>
</feature>
<feature type="transmembrane region" description="Helical" evidence="6">
    <location>
        <begin position="146"/>
        <end position="167"/>
    </location>
</feature>
<evidence type="ECO:0000313" key="9">
    <source>
        <dbReference type="Proteomes" id="UP000318509"/>
    </source>
</evidence>
<evidence type="ECO:0000256" key="2">
    <source>
        <dbReference type="ARBA" id="ARBA00022692"/>
    </source>
</evidence>
<comment type="subcellular location">
    <subcellularLocation>
        <location evidence="1">Endomembrane system</location>
        <topology evidence="1">Multi-pass membrane protein</topology>
    </subcellularLocation>
    <subcellularLocation>
        <location evidence="5">Membrane</location>
        <topology evidence="5">Multi-pass membrane protein</topology>
    </subcellularLocation>
</comment>
<feature type="transmembrane region" description="Helical" evidence="6">
    <location>
        <begin position="174"/>
        <end position="191"/>
    </location>
</feature>
<protein>
    <submittedName>
        <fullName evidence="8">NADH-quinone oxidoreductase subunit L</fullName>
        <ecNumber evidence="8">1.6.5.-</ecNumber>
    </submittedName>
</protein>
<proteinExistence type="predicted"/>
<dbReference type="NCBIfam" id="TIGR01974">
    <property type="entry name" value="NDH_I_L"/>
    <property type="match status" value="1"/>
</dbReference>
<evidence type="ECO:0000256" key="6">
    <source>
        <dbReference type="SAM" id="Phobius"/>
    </source>
</evidence>
<feature type="transmembrane region" description="Helical" evidence="6">
    <location>
        <begin position="82"/>
        <end position="101"/>
    </location>
</feature>